<protein>
    <submittedName>
        <fullName evidence="2">Uncharacterized protein</fullName>
    </submittedName>
</protein>
<evidence type="ECO:0000313" key="3">
    <source>
        <dbReference type="Proteomes" id="UP001066276"/>
    </source>
</evidence>
<name>A0AAV7SKX0_PLEWA</name>
<dbReference type="EMBL" id="JANPWB010000008">
    <property type="protein sequence ID" value="KAJ1164742.1"/>
    <property type="molecule type" value="Genomic_DNA"/>
</dbReference>
<accession>A0AAV7SKX0</accession>
<dbReference type="Proteomes" id="UP001066276">
    <property type="component" value="Chromosome 4_2"/>
</dbReference>
<evidence type="ECO:0000313" key="2">
    <source>
        <dbReference type="EMBL" id="KAJ1164742.1"/>
    </source>
</evidence>
<organism evidence="2 3">
    <name type="scientific">Pleurodeles waltl</name>
    <name type="common">Iberian ribbed newt</name>
    <dbReference type="NCBI Taxonomy" id="8319"/>
    <lineage>
        <taxon>Eukaryota</taxon>
        <taxon>Metazoa</taxon>
        <taxon>Chordata</taxon>
        <taxon>Craniata</taxon>
        <taxon>Vertebrata</taxon>
        <taxon>Euteleostomi</taxon>
        <taxon>Amphibia</taxon>
        <taxon>Batrachia</taxon>
        <taxon>Caudata</taxon>
        <taxon>Salamandroidea</taxon>
        <taxon>Salamandridae</taxon>
        <taxon>Pleurodelinae</taxon>
        <taxon>Pleurodeles</taxon>
    </lineage>
</organism>
<evidence type="ECO:0000256" key="1">
    <source>
        <dbReference type="SAM" id="MobiDB-lite"/>
    </source>
</evidence>
<sequence length="70" mass="7487">MPARAVARTWTGRREAALFCHGSLAGLLRFFHAAAQSGKDGGIGSDTEQNEQNALIDDSGRHWGRAHAAL</sequence>
<keyword evidence="3" id="KW-1185">Reference proteome</keyword>
<feature type="region of interest" description="Disordered" evidence="1">
    <location>
        <begin position="38"/>
        <end position="70"/>
    </location>
</feature>
<reference evidence="2" key="1">
    <citation type="journal article" date="2022" name="bioRxiv">
        <title>Sequencing and chromosome-scale assembly of the giantPleurodeles waltlgenome.</title>
        <authorList>
            <person name="Brown T."/>
            <person name="Elewa A."/>
            <person name="Iarovenko S."/>
            <person name="Subramanian E."/>
            <person name="Araus A.J."/>
            <person name="Petzold A."/>
            <person name="Susuki M."/>
            <person name="Suzuki K.-i.T."/>
            <person name="Hayashi T."/>
            <person name="Toyoda A."/>
            <person name="Oliveira C."/>
            <person name="Osipova E."/>
            <person name="Leigh N.D."/>
            <person name="Simon A."/>
            <person name="Yun M.H."/>
        </authorList>
    </citation>
    <scope>NUCLEOTIDE SEQUENCE</scope>
    <source>
        <strain evidence="2">20211129_DDA</strain>
        <tissue evidence="2">Liver</tissue>
    </source>
</reference>
<comment type="caution">
    <text evidence="2">The sequence shown here is derived from an EMBL/GenBank/DDBJ whole genome shotgun (WGS) entry which is preliminary data.</text>
</comment>
<gene>
    <name evidence="2" type="ORF">NDU88_005176</name>
</gene>
<proteinExistence type="predicted"/>
<dbReference type="AlphaFoldDB" id="A0AAV7SKX0"/>